<evidence type="ECO:0000313" key="3">
    <source>
        <dbReference type="Proteomes" id="UP001159428"/>
    </source>
</evidence>
<feature type="compositionally biased region" description="Polar residues" evidence="1">
    <location>
        <begin position="397"/>
        <end position="407"/>
    </location>
</feature>
<dbReference type="AlphaFoldDB" id="A0AAU9VT48"/>
<evidence type="ECO:0000256" key="1">
    <source>
        <dbReference type="SAM" id="MobiDB-lite"/>
    </source>
</evidence>
<feature type="region of interest" description="Disordered" evidence="1">
    <location>
        <begin position="1"/>
        <end position="53"/>
    </location>
</feature>
<protein>
    <submittedName>
        <fullName evidence="2">Uncharacterized protein</fullName>
    </submittedName>
</protein>
<dbReference type="PANTHER" id="PTHR34239">
    <property type="entry name" value="APPLE DOMAIN-CONTAINING PROTEIN"/>
    <property type="match status" value="1"/>
</dbReference>
<dbReference type="PANTHER" id="PTHR34239:SF2">
    <property type="entry name" value="TRANSPOSABLE ELEMENT P TRANSPOSASE_THAP9 CONSERVED DOMAIN-CONTAINING PROTEIN"/>
    <property type="match status" value="1"/>
</dbReference>
<sequence>MGDEGKSTHVLVEHRKAENELEELQLTKSDKSKQRSLRTKAPNQEIKRKEPAKRIHVEENQSLDVVKSFAESISANFTVLTESMTNSFQKLGENLNVMNDNIMSLVHWPESELSEDISEQLDVNEVNEASEKHSNDEQNADESATGQAEPPSKRKKADESAAPKKFISSLEKKANTQEATGPKINDTLASHVTSIMRQKPEEKREKNLFQKILRPENCPGLSKITVNQVIWDRVSAEARTGDVKMQRVQSALVKGTTNVALIADLVRKSSEGKDNIDITALLDKLWKLTEDSLCCLGAANWELVQRRREALKPQISKDYAHLCAQKVKFTDSLFGDDVIKQIKDITDDNKVTHKLLDKNRSWYRPSHVHRGSGRGRVGFRGSSFRGRGSTNRPFLRPSNQYRTTTYSKPKHNQETPKN</sequence>
<feature type="region of interest" description="Disordered" evidence="1">
    <location>
        <begin position="364"/>
        <end position="418"/>
    </location>
</feature>
<comment type="caution">
    <text evidence="2">The sequence shown here is derived from an EMBL/GenBank/DDBJ whole genome shotgun (WGS) entry which is preliminary data.</text>
</comment>
<accession>A0AAU9VT48</accession>
<evidence type="ECO:0000313" key="2">
    <source>
        <dbReference type="EMBL" id="CAH3035460.1"/>
    </source>
</evidence>
<dbReference type="EMBL" id="CALNXJ010000003">
    <property type="protein sequence ID" value="CAH3035460.1"/>
    <property type="molecule type" value="Genomic_DNA"/>
</dbReference>
<name>A0AAU9VT48_9CNID</name>
<feature type="compositionally biased region" description="Basic and acidic residues" evidence="1">
    <location>
        <begin position="1"/>
        <end position="19"/>
    </location>
</feature>
<feature type="region of interest" description="Disordered" evidence="1">
    <location>
        <begin position="169"/>
        <end position="188"/>
    </location>
</feature>
<organism evidence="2 3">
    <name type="scientific">Pocillopora meandrina</name>
    <dbReference type="NCBI Taxonomy" id="46732"/>
    <lineage>
        <taxon>Eukaryota</taxon>
        <taxon>Metazoa</taxon>
        <taxon>Cnidaria</taxon>
        <taxon>Anthozoa</taxon>
        <taxon>Hexacorallia</taxon>
        <taxon>Scleractinia</taxon>
        <taxon>Astrocoeniina</taxon>
        <taxon>Pocilloporidae</taxon>
        <taxon>Pocillopora</taxon>
    </lineage>
</organism>
<keyword evidence="3" id="KW-1185">Reference proteome</keyword>
<reference evidence="2 3" key="1">
    <citation type="submission" date="2022-05" db="EMBL/GenBank/DDBJ databases">
        <authorList>
            <consortium name="Genoscope - CEA"/>
            <person name="William W."/>
        </authorList>
    </citation>
    <scope>NUCLEOTIDE SEQUENCE [LARGE SCALE GENOMIC DNA]</scope>
</reference>
<feature type="region of interest" description="Disordered" evidence="1">
    <location>
        <begin position="128"/>
        <end position="164"/>
    </location>
</feature>
<dbReference type="Proteomes" id="UP001159428">
    <property type="component" value="Unassembled WGS sequence"/>
</dbReference>
<gene>
    <name evidence="2" type="ORF">PMEA_00017335</name>
</gene>
<proteinExistence type="predicted"/>
<feature type="compositionally biased region" description="Low complexity" evidence="1">
    <location>
        <begin position="379"/>
        <end position="389"/>
    </location>
</feature>